<dbReference type="NCBIfam" id="NF009470">
    <property type="entry name" value="PRK12830.1"/>
    <property type="match status" value="1"/>
</dbReference>
<dbReference type="Proteomes" id="UP000473648">
    <property type="component" value="Unassembled WGS sequence"/>
</dbReference>
<dbReference type="HAMAP" id="MF_00111">
    <property type="entry name" value="MurA"/>
    <property type="match status" value="1"/>
</dbReference>
<dbReference type="InterPro" id="IPR005750">
    <property type="entry name" value="UDP_GlcNAc_COvinyl_MurA"/>
</dbReference>
<feature type="modified residue" description="2-(S-cysteinyl)pyruvic acid O-phosphothioketal" evidence="12">
    <location>
        <position position="118"/>
    </location>
</feature>
<feature type="binding site" evidence="12">
    <location>
        <position position="307"/>
    </location>
    <ligand>
        <name>UDP-N-acetyl-alpha-D-glucosamine</name>
        <dbReference type="ChEBI" id="CHEBI:57705"/>
    </ligand>
</feature>
<dbReference type="EMBL" id="VOGB01000003">
    <property type="protein sequence ID" value="MQM71923.1"/>
    <property type="molecule type" value="Genomic_DNA"/>
</dbReference>
<name>A0A6L5GPB4_9FIRM</name>
<organism evidence="14 15">
    <name type="scientific">Candidatus Pseudoramibacter fermentans</name>
    <dbReference type="NCBI Taxonomy" id="2594427"/>
    <lineage>
        <taxon>Bacteria</taxon>
        <taxon>Bacillati</taxon>
        <taxon>Bacillota</taxon>
        <taxon>Clostridia</taxon>
        <taxon>Eubacteriales</taxon>
        <taxon>Eubacteriaceae</taxon>
        <taxon>Pseudoramibacter</taxon>
    </lineage>
</organism>
<evidence type="ECO:0000256" key="6">
    <source>
        <dbReference type="ARBA" id="ARBA00022960"/>
    </source>
</evidence>
<keyword evidence="6 12" id="KW-0133">Cell shape</keyword>
<comment type="function">
    <text evidence="12">Cell wall formation. Adds enolpyruvyl to UDP-N-acetylglucosamine.</text>
</comment>
<evidence type="ECO:0000259" key="13">
    <source>
        <dbReference type="Pfam" id="PF00275"/>
    </source>
</evidence>
<keyword evidence="5 12" id="KW-0808">Transferase</keyword>
<feature type="binding site" evidence="12">
    <location>
        <position position="94"/>
    </location>
    <ligand>
        <name>UDP-N-acetyl-alpha-D-glucosamine</name>
        <dbReference type="ChEBI" id="CHEBI:57705"/>
    </ligand>
</feature>
<gene>
    <name evidence="12" type="primary">murA</name>
    <name evidence="14" type="ORF">FRC53_00500</name>
</gene>
<evidence type="ECO:0000256" key="4">
    <source>
        <dbReference type="ARBA" id="ARBA00022618"/>
    </source>
</evidence>
<dbReference type="Pfam" id="PF00275">
    <property type="entry name" value="EPSP_synthase"/>
    <property type="match status" value="1"/>
</dbReference>
<proteinExistence type="inferred from homology"/>
<evidence type="ECO:0000313" key="14">
    <source>
        <dbReference type="EMBL" id="MQM71923.1"/>
    </source>
</evidence>
<sequence>MDKFIIEGGYPLKGEVQITGAKNAVLGLIPAALLSRNVVTIDNVPRIDDVRKMVDILSRIGAKVDWQDDVLTIDSRDELSYDCAPYQDEIGEMRASYYLLGALLGRYGNAIVPLPGGCNIGDRPIDQHIKGFEALGADVVIEHGCVKMHADHLHAADIYMDVVSVGATINVMLAAVFAEGRTVIENAAKEPHIVDVANFLNKMGANIKGAGTDTLRIHGVQELHACSYSVVPDQITAGTYMMAAAATNGNVLVKGVIPKHMESVTAKLKEMGADVVNVNGDSLQVSHKGRLKRCHVKTLPYPGFPTDLQQPMAVLMSIAEGNSRLHESIFENRFKYVDELRKMGAHISINGRTAMIEGVPELSGTKIAATDLRAGAAMVIAALVAKGRSEITGLKFIDRGYENLEENFRNLGAHIERVTVKSHLDN</sequence>
<evidence type="ECO:0000313" key="15">
    <source>
        <dbReference type="Proteomes" id="UP000473648"/>
    </source>
</evidence>
<feature type="active site" description="Proton donor" evidence="12">
    <location>
        <position position="118"/>
    </location>
</feature>
<dbReference type="GO" id="GO:0008760">
    <property type="term" value="F:UDP-N-acetylglucosamine 1-carboxyvinyltransferase activity"/>
    <property type="evidence" value="ECO:0007669"/>
    <property type="project" value="UniProtKB-UniRule"/>
</dbReference>
<dbReference type="EC" id="2.5.1.7" evidence="12"/>
<dbReference type="GO" id="GO:0009252">
    <property type="term" value="P:peptidoglycan biosynthetic process"/>
    <property type="evidence" value="ECO:0007669"/>
    <property type="project" value="UniProtKB-UniRule"/>
</dbReference>
<dbReference type="GO" id="GO:0071555">
    <property type="term" value="P:cell wall organization"/>
    <property type="evidence" value="ECO:0007669"/>
    <property type="project" value="UniProtKB-KW"/>
</dbReference>
<evidence type="ECO:0000256" key="11">
    <source>
        <dbReference type="ARBA" id="ARBA00047527"/>
    </source>
</evidence>
<dbReference type="GO" id="GO:0019277">
    <property type="term" value="P:UDP-N-acetylgalactosamine biosynthetic process"/>
    <property type="evidence" value="ECO:0007669"/>
    <property type="project" value="InterPro"/>
</dbReference>
<dbReference type="GO" id="GO:0005737">
    <property type="term" value="C:cytoplasm"/>
    <property type="evidence" value="ECO:0007669"/>
    <property type="project" value="UniProtKB-SubCell"/>
</dbReference>
<evidence type="ECO:0000256" key="1">
    <source>
        <dbReference type="ARBA" id="ARBA00004496"/>
    </source>
</evidence>
<evidence type="ECO:0000256" key="7">
    <source>
        <dbReference type="ARBA" id="ARBA00022984"/>
    </source>
</evidence>
<feature type="binding site" evidence="12">
    <location>
        <begin position="22"/>
        <end position="23"/>
    </location>
    <ligand>
        <name>phosphoenolpyruvate</name>
        <dbReference type="ChEBI" id="CHEBI:58702"/>
    </ligand>
</feature>
<evidence type="ECO:0000256" key="9">
    <source>
        <dbReference type="ARBA" id="ARBA00023316"/>
    </source>
</evidence>
<keyword evidence="12" id="KW-0670">Pyruvate</keyword>
<evidence type="ECO:0000256" key="5">
    <source>
        <dbReference type="ARBA" id="ARBA00022679"/>
    </source>
</evidence>
<reference evidence="14" key="1">
    <citation type="journal article" date="2020" name="Appl. Environ. Microbiol.">
        <title>Medium-Chain Fatty Acid Synthesis by 'Candidatus Weimeria bifida' gen. nov., sp. nov., and 'Candidatus Pseudoramibacter fermentans' sp. nov.</title>
        <authorList>
            <person name="Scarborough M.J."/>
            <person name="Myers K.S."/>
            <person name="Donohue T.J."/>
            <person name="Noguera D.R."/>
        </authorList>
    </citation>
    <scope>NUCLEOTIDE SEQUENCE</scope>
    <source>
        <strain evidence="14">EUB1.1</strain>
    </source>
</reference>
<dbReference type="CDD" id="cd01555">
    <property type="entry name" value="UdpNAET"/>
    <property type="match status" value="1"/>
</dbReference>
<dbReference type="NCBIfam" id="NF006873">
    <property type="entry name" value="PRK09369.1"/>
    <property type="match status" value="1"/>
</dbReference>
<keyword evidence="9 12" id="KW-0961">Cell wall biogenesis/degradation</keyword>
<comment type="subcellular location">
    <subcellularLocation>
        <location evidence="1 12">Cytoplasm</location>
    </subcellularLocation>
</comment>
<evidence type="ECO:0000256" key="8">
    <source>
        <dbReference type="ARBA" id="ARBA00023306"/>
    </source>
</evidence>
<dbReference type="InterPro" id="IPR001986">
    <property type="entry name" value="Enolpyruvate_Tfrase_dom"/>
</dbReference>
<dbReference type="Gene3D" id="3.65.10.10">
    <property type="entry name" value="Enolpyruvate transferase domain"/>
    <property type="match status" value="2"/>
</dbReference>
<comment type="caution">
    <text evidence="14">The sequence shown here is derived from an EMBL/GenBank/DDBJ whole genome shotgun (WGS) entry which is preliminary data.</text>
</comment>
<evidence type="ECO:0000256" key="3">
    <source>
        <dbReference type="ARBA" id="ARBA00022490"/>
    </source>
</evidence>
<evidence type="ECO:0000256" key="2">
    <source>
        <dbReference type="ARBA" id="ARBA00004752"/>
    </source>
</evidence>
<feature type="binding site" evidence="12">
    <location>
        <begin position="123"/>
        <end position="127"/>
    </location>
    <ligand>
        <name>UDP-N-acetyl-alpha-D-glucosamine</name>
        <dbReference type="ChEBI" id="CHEBI:57705"/>
    </ligand>
</feature>
<dbReference type="GO" id="GO:0008360">
    <property type="term" value="P:regulation of cell shape"/>
    <property type="evidence" value="ECO:0007669"/>
    <property type="project" value="UniProtKB-KW"/>
</dbReference>
<dbReference type="FunFam" id="3.65.10.10:FF:000001">
    <property type="entry name" value="UDP-N-acetylglucosamine 1-carboxyvinyltransferase"/>
    <property type="match status" value="1"/>
</dbReference>
<evidence type="ECO:0000256" key="12">
    <source>
        <dbReference type="HAMAP-Rule" id="MF_00111"/>
    </source>
</evidence>
<accession>A0A6L5GPB4</accession>
<feature type="binding site" evidence="12">
    <location>
        <position position="329"/>
    </location>
    <ligand>
        <name>UDP-N-acetyl-alpha-D-glucosamine</name>
        <dbReference type="ChEBI" id="CHEBI:57705"/>
    </ligand>
</feature>
<dbReference type="SUPFAM" id="SSF55205">
    <property type="entry name" value="EPT/RTPC-like"/>
    <property type="match status" value="1"/>
</dbReference>
<dbReference type="PANTHER" id="PTHR43783">
    <property type="entry name" value="UDP-N-ACETYLGLUCOSAMINE 1-CARBOXYVINYLTRANSFERASE"/>
    <property type="match status" value="1"/>
</dbReference>
<protein>
    <recommendedName>
        <fullName evidence="12">UDP-N-acetylglucosamine 1-carboxyvinyltransferase</fullName>
        <ecNumber evidence="12">2.5.1.7</ecNumber>
    </recommendedName>
    <alternativeName>
        <fullName evidence="12">Enoylpyruvate transferase</fullName>
    </alternativeName>
    <alternativeName>
        <fullName evidence="12">UDP-N-acetylglucosamine enolpyruvyl transferase</fullName>
        <shortName evidence="12">EPT</shortName>
    </alternativeName>
</protein>
<evidence type="ECO:0000256" key="10">
    <source>
        <dbReference type="ARBA" id="ARBA00038367"/>
    </source>
</evidence>
<keyword evidence="4 12" id="KW-0132">Cell division</keyword>
<dbReference type="GO" id="GO:0051301">
    <property type="term" value="P:cell division"/>
    <property type="evidence" value="ECO:0007669"/>
    <property type="project" value="UniProtKB-KW"/>
</dbReference>
<keyword evidence="15" id="KW-1185">Reference proteome</keyword>
<keyword evidence="3 12" id="KW-0963">Cytoplasm</keyword>
<dbReference type="UniPathway" id="UPA00219"/>
<comment type="similarity">
    <text evidence="10 12">Belongs to the EPSP synthase family. MurA subfamily.</text>
</comment>
<dbReference type="InterPro" id="IPR050068">
    <property type="entry name" value="MurA_subfamily"/>
</dbReference>
<dbReference type="PANTHER" id="PTHR43783:SF2">
    <property type="entry name" value="UDP-N-ACETYLGLUCOSAMINE 1-CARBOXYVINYLTRANSFERASE 2"/>
    <property type="match status" value="1"/>
</dbReference>
<dbReference type="InterPro" id="IPR013792">
    <property type="entry name" value="RNA3'P_cycl/enolpyr_Trfase_a/b"/>
</dbReference>
<dbReference type="NCBIfam" id="TIGR01072">
    <property type="entry name" value="murA"/>
    <property type="match status" value="1"/>
</dbReference>
<keyword evidence="8 12" id="KW-0131">Cell cycle</keyword>
<keyword evidence="7 12" id="KW-0573">Peptidoglycan synthesis</keyword>
<comment type="catalytic activity">
    <reaction evidence="11 12">
        <text>phosphoenolpyruvate + UDP-N-acetyl-alpha-D-glucosamine = UDP-N-acetyl-3-O-(1-carboxyvinyl)-alpha-D-glucosamine + phosphate</text>
        <dbReference type="Rhea" id="RHEA:18681"/>
        <dbReference type="ChEBI" id="CHEBI:43474"/>
        <dbReference type="ChEBI" id="CHEBI:57705"/>
        <dbReference type="ChEBI" id="CHEBI:58702"/>
        <dbReference type="ChEBI" id="CHEBI:68483"/>
        <dbReference type="EC" id="2.5.1.7"/>
    </reaction>
</comment>
<dbReference type="AlphaFoldDB" id="A0A6L5GPB4"/>
<comment type="caution">
    <text evidence="12">Lacks conserved residue(s) required for the propagation of feature annotation.</text>
</comment>
<dbReference type="InterPro" id="IPR036968">
    <property type="entry name" value="Enolpyruvate_Tfrase_sf"/>
</dbReference>
<comment type="pathway">
    <text evidence="2 12">Cell wall biogenesis; peptidoglycan biosynthesis.</text>
</comment>
<feature type="domain" description="Enolpyruvate transferase" evidence="13">
    <location>
        <begin position="7"/>
        <end position="407"/>
    </location>
</feature>